<gene>
    <name evidence="3" type="ORF">J7I44_11925</name>
</gene>
<feature type="coiled-coil region" evidence="1">
    <location>
        <begin position="134"/>
        <end position="200"/>
    </location>
</feature>
<keyword evidence="2" id="KW-0732">Signal</keyword>
<dbReference type="EMBL" id="JAGJRS010000021">
    <property type="protein sequence ID" value="MBP1475011.1"/>
    <property type="molecule type" value="Genomic_DNA"/>
</dbReference>
<evidence type="ECO:0000313" key="4">
    <source>
        <dbReference type="Proteomes" id="UP000823790"/>
    </source>
</evidence>
<keyword evidence="4" id="KW-1185">Reference proteome</keyword>
<feature type="chain" id="PRO_5045953303" description="DUF4124 domain-containing protein" evidence="2">
    <location>
        <begin position="22"/>
        <end position="213"/>
    </location>
</feature>
<evidence type="ECO:0000256" key="1">
    <source>
        <dbReference type="SAM" id="Coils"/>
    </source>
</evidence>
<comment type="caution">
    <text evidence="3">The sequence shown here is derived from an EMBL/GenBank/DDBJ whole genome shotgun (WGS) entry which is preliminary data.</text>
</comment>
<proteinExistence type="predicted"/>
<evidence type="ECO:0000256" key="2">
    <source>
        <dbReference type="SAM" id="SignalP"/>
    </source>
</evidence>
<accession>A0ABS4DPM0</accession>
<organism evidence="3 4">
    <name type="scientific">Frateuria flava</name>
    <dbReference type="NCBI Taxonomy" id="2821489"/>
    <lineage>
        <taxon>Bacteria</taxon>
        <taxon>Pseudomonadati</taxon>
        <taxon>Pseudomonadota</taxon>
        <taxon>Gammaproteobacteria</taxon>
        <taxon>Lysobacterales</taxon>
        <taxon>Rhodanobacteraceae</taxon>
        <taxon>Frateuria</taxon>
    </lineage>
</organism>
<dbReference type="Proteomes" id="UP000823790">
    <property type="component" value="Unassembled WGS sequence"/>
</dbReference>
<evidence type="ECO:0000313" key="3">
    <source>
        <dbReference type="EMBL" id="MBP1475011.1"/>
    </source>
</evidence>
<evidence type="ECO:0008006" key="5">
    <source>
        <dbReference type="Google" id="ProtNLM"/>
    </source>
</evidence>
<reference evidence="3 4" key="1">
    <citation type="submission" date="2021-04" db="EMBL/GenBank/DDBJ databases">
        <authorList>
            <person name="Huq M.A."/>
        </authorList>
    </citation>
    <scope>NUCLEOTIDE SEQUENCE [LARGE SCALE GENOMIC DNA]</scope>
    <source>
        <strain evidence="3 4">MAH-13</strain>
    </source>
</reference>
<dbReference type="RefSeq" id="WP_209620906.1">
    <property type="nucleotide sequence ID" value="NZ_JAGJRS010000021.1"/>
</dbReference>
<protein>
    <recommendedName>
        <fullName evidence="5">DUF4124 domain-containing protein</fullName>
    </recommendedName>
</protein>
<name>A0ABS4DPM0_9GAMM</name>
<feature type="signal peptide" evidence="2">
    <location>
        <begin position="1"/>
        <end position="21"/>
    </location>
</feature>
<sequence>MRKLVYAVATILATTVLTAHAQKATGVRYHWRDGKGLSHYSDSLTAEAMKYGYDLVNDQGYVVRHVERQLSPEERAAADKVAAERAAQRRAEEARRRADLQMLNAYGDEVSLKQAQQAELDSIDQQINTTRLNLHSQEKTLADLLGRAAELERAKEKVPKYLVDSIADQRNVVSGQRGTLERLQDRRDTAEKDAARQLEHYRALRKAQDEQRQ</sequence>
<keyword evidence="1" id="KW-0175">Coiled coil</keyword>